<keyword evidence="10" id="KW-0521">NADP</keyword>
<evidence type="ECO:0000256" key="7">
    <source>
        <dbReference type="ARBA" id="ARBA00022723"/>
    </source>
</evidence>
<dbReference type="SUPFAM" id="SSF55811">
    <property type="entry name" value="Nudix"/>
    <property type="match status" value="1"/>
</dbReference>
<keyword evidence="19" id="KW-0040">ANK repeat</keyword>
<dbReference type="GO" id="GO:0019677">
    <property type="term" value="P:NAD+ catabolic process"/>
    <property type="evidence" value="ECO:0007669"/>
    <property type="project" value="TreeGrafter"/>
</dbReference>
<dbReference type="InterPro" id="IPR000086">
    <property type="entry name" value="NUDIX_hydrolase_dom"/>
</dbReference>
<dbReference type="InterPro" id="IPR049734">
    <property type="entry name" value="NudC-like_C"/>
</dbReference>
<dbReference type="SUPFAM" id="SSF48403">
    <property type="entry name" value="Ankyrin repeat"/>
    <property type="match status" value="1"/>
</dbReference>
<evidence type="ECO:0000313" key="21">
    <source>
        <dbReference type="EMBL" id="ORY94603.1"/>
    </source>
</evidence>
<evidence type="ECO:0000256" key="2">
    <source>
        <dbReference type="ARBA" id="ARBA00001947"/>
    </source>
</evidence>
<dbReference type="CDD" id="cd03429">
    <property type="entry name" value="NUDIX_NADH_pyrophosphatase_Nudt13"/>
    <property type="match status" value="1"/>
</dbReference>
<name>A0A1X2H7S1_SYNRA</name>
<dbReference type="InParanoid" id="A0A1X2H7S1"/>
<dbReference type="GO" id="GO:0006742">
    <property type="term" value="P:NADP+ catabolic process"/>
    <property type="evidence" value="ECO:0007669"/>
    <property type="project" value="TreeGrafter"/>
</dbReference>
<dbReference type="PROSITE" id="PS50088">
    <property type="entry name" value="ANK_REPEAT"/>
    <property type="match status" value="1"/>
</dbReference>
<dbReference type="NCBIfam" id="NF001299">
    <property type="entry name" value="PRK00241.1"/>
    <property type="match status" value="1"/>
</dbReference>
<keyword evidence="11" id="KW-0520">NAD</keyword>
<evidence type="ECO:0000256" key="9">
    <source>
        <dbReference type="ARBA" id="ARBA00022842"/>
    </source>
</evidence>
<evidence type="ECO:0000256" key="6">
    <source>
        <dbReference type="ARBA" id="ARBA00012381"/>
    </source>
</evidence>
<dbReference type="EC" id="3.6.1.22" evidence="6"/>
<dbReference type="InterPro" id="IPR050241">
    <property type="entry name" value="NAD-cap_RNA_hydrolase_NudC"/>
</dbReference>
<dbReference type="GO" id="GO:0035529">
    <property type="term" value="F:NADH pyrophosphatase activity"/>
    <property type="evidence" value="ECO:0007669"/>
    <property type="project" value="TreeGrafter"/>
</dbReference>
<evidence type="ECO:0000256" key="10">
    <source>
        <dbReference type="ARBA" id="ARBA00022857"/>
    </source>
</evidence>
<dbReference type="InterPro" id="IPR002110">
    <property type="entry name" value="Ankyrin_rpt"/>
</dbReference>
<keyword evidence="8 21" id="KW-0378">Hydrolase</keyword>
<dbReference type="InterPro" id="IPR015376">
    <property type="entry name" value="Znr_NADH_PPase"/>
</dbReference>
<dbReference type="GO" id="GO:0046872">
    <property type="term" value="F:metal ion binding"/>
    <property type="evidence" value="ECO:0007669"/>
    <property type="project" value="UniProtKB-KW"/>
</dbReference>
<proteinExistence type="inferred from homology"/>
<accession>A0A1X2H7S1</accession>
<dbReference type="InterPro" id="IPR036770">
    <property type="entry name" value="Ankyrin_rpt-contain_sf"/>
</dbReference>
<dbReference type="Pfam" id="PF12796">
    <property type="entry name" value="Ank_2"/>
    <property type="match status" value="1"/>
</dbReference>
<dbReference type="GO" id="GO:0005829">
    <property type="term" value="C:cytosol"/>
    <property type="evidence" value="ECO:0007669"/>
    <property type="project" value="TreeGrafter"/>
</dbReference>
<evidence type="ECO:0000256" key="14">
    <source>
        <dbReference type="ARBA" id="ARBA00023869"/>
    </source>
</evidence>
<comment type="function">
    <text evidence="17">mRNA decapping enzyme that specifically removes the nicotinamide adenine dinucleotide (NAD) cap from a subset of mRNAs by hydrolyzing the diphosphate linkage to produce nicotinamide mononucleotide (NMN) and 5' monophosphate mRNA. The NAD-cap is present at the 5'-end of some RNAs; in contrast to the canonical N7 methylguanosine (m7G) cap, the NAD cap promotes mRNA decay. Preferentially acts on NAD-capped transcripts in response to nutrient stress. Also acts on free nicotinamide adenine dinucleotide molecules: hydrolyzes NAD(H) into NMN(H) and AMP, and NADPH into NMNH and 2',5'-ADP. May act to regulate the concentration of peroxisomal nicotinamide nucleotide cofactors required for oxidative metabolism in this organelle. Regulates the levels of circadian clock components PER1, PER2, PER3 and CRY2 in the liver.</text>
</comment>
<evidence type="ECO:0000256" key="12">
    <source>
        <dbReference type="ARBA" id="ARBA00023140"/>
    </source>
</evidence>
<feature type="domain" description="Nudix hydrolase" evidence="20">
    <location>
        <begin position="311"/>
        <end position="436"/>
    </location>
</feature>
<dbReference type="InterPro" id="IPR015797">
    <property type="entry name" value="NUDIX_hydrolase-like_dom_sf"/>
</dbReference>
<evidence type="ECO:0000256" key="4">
    <source>
        <dbReference type="ARBA" id="ARBA00004463"/>
    </source>
</evidence>
<dbReference type="Pfam" id="PF00293">
    <property type="entry name" value="NUDIX"/>
    <property type="match status" value="1"/>
</dbReference>
<comment type="catalytic activity">
    <reaction evidence="13">
        <text>a 5'-end NAD(+)-phospho-ribonucleoside in mRNA + H2O = a 5'-end phospho-adenosine-phospho-ribonucleoside in mRNA + beta-nicotinamide D-ribonucleotide + 2 H(+)</text>
        <dbReference type="Rhea" id="RHEA:60876"/>
        <dbReference type="Rhea" id="RHEA-COMP:15698"/>
        <dbReference type="Rhea" id="RHEA-COMP:15719"/>
        <dbReference type="ChEBI" id="CHEBI:14649"/>
        <dbReference type="ChEBI" id="CHEBI:15377"/>
        <dbReference type="ChEBI" id="CHEBI:15378"/>
        <dbReference type="ChEBI" id="CHEBI:144029"/>
        <dbReference type="ChEBI" id="CHEBI:144051"/>
    </reaction>
    <physiologicalReaction direction="left-to-right" evidence="13">
        <dbReference type="Rhea" id="RHEA:60877"/>
    </physiologicalReaction>
</comment>
<evidence type="ECO:0000256" key="1">
    <source>
        <dbReference type="ARBA" id="ARBA00001946"/>
    </source>
</evidence>
<dbReference type="InterPro" id="IPR020084">
    <property type="entry name" value="NUDIX_hydrolase_CS"/>
</dbReference>
<keyword evidence="22" id="KW-1185">Reference proteome</keyword>
<dbReference type="InterPro" id="IPR015375">
    <property type="entry name" value="NADH_PPase-like_N"/>
</dbReference>
<dbReference type="OMA" id="CNTRTTL"/>
<gene>
    <name evidence="21" type="ORF">BCR43DRAFT_460303</name>
</gene>
<evidence type="ECO:0000256" key="17">
    <source>
        <dbReference type="ARBA" id="ARBA00045837"/>
    </source>
</evidence>
<evidence type="ECO:0000256" key="16">
    <source>
        <dbReference type="ARBA" id="ARBA00031178"/>
    </source>
</evidence>
<dbReference type="STRING" id="13706.A0A1X2H7S1"/>
<evidence type="ECO:0000313" key="22">
    <source>
        <dbReference type="Proteomes" id="UP000242180"/>
    </source>
</evidence>
<dbReference type="Pfam" id="PF09296">
    <property type="entry name" value="NUDIX-like"/>
    <property type="match status" value="1"/>
</dbReference>
<dbReference type="FunCoup" id="A0A1X2H7S1">
    <property type="interactions" value="116"/>
</dbReference>
<dbReference type="OrthoDB" id="10249612at2759"/>
<feature type="repeat" description="ANK" evidence="19">
    <location>
        <begin position="31"/>
        <end position="56"/>
    </location>
</feature>
<evidence type="ECO:0000256" key="13">
    <source>
        <dbReference type="ARBA" id="ARBA00023679"/>
    </source>
</evidence>
<dbReference type="EMBL" id="MCGN01000007">
    <property type="protein sequence ID" value="ORY94603.1"/>
    <property type="molecule type" value="Genomic_DNA"/>
</dbReference>
<comment type="similarity">
    <text evidence="5">Belongs to the Nudix hydrolase family. NudC subfamily.</text>
</comment>
<dbReference type="PROSITE" id="PS51462">
    <property type="entry name" value="NUDIX"/>
    <property type="match status" value="1"/>
</dbReference>
<dbReference type="Proteomes" id="UP000242180">
    <property type="component" value="Unassembled WGS sequence"/>
</dbReference>
<comment type="cofactor">
    <cofactor evidence="1">
        <name>Mg(2+)</name>
        <dbReference type="ChEBI" id="CHEBI:18420"/>
    </cofactor>
</comment>
<comment type="subunit">
    <text evidence="18">Homodimer. Homodimerization is essential for its catalytic activity and protein stability. Interacts (via ANK repeats) with BLMH.</text>
</comment>
<dbReference type="GO" id="GO:0005777">
    <property type="term" value="C:peroxisome"/>
    <property type="evidence" value="ECO:0007669"/>
    <property type="project" value="UniProtKB-SubCell"/>
</dbReference>
<dbReference type="Gene3D" id="3.90.79.20">
    <property type="match status" value="1"/>
</dbReference>
<dbReference type="PROSITE" id="PS00893">
    <property type="entry name" value="NUDIX_BOX"/>
    <property type="match status" value="1"/>
</dbReference>
<keyword evidence="7" id="KW-0479">Metal-binding</keyword>
<evidence type="ECO:0000256" key="11">
    <source>
        <dbReference type="ARBA" id="ARBA00023027"/>
    </source>
</evidence>
<dbReference type="PANTHER" id="PTHR42904">
    <property type="entry name" value="NUDIX HYDROLASE, NUDC SUBFAMILY"/>
    <property type="match status" value="1"/>
</dbReference>
<reference evidence="21 22" key="1">
    <citation type="submission" date="2016-07" db="EMBL/GenBank/DDBJ databases">
        <title>Pervasive Adenine N6-methylation of Active Genes in Fungi.</title>
        <authorList>
            <consortium name="DOE Joint Genome Institute"/>
            <person name="Mondo S.J."/>
            <person name="Dannebaum R.O."/>
            <person name="Kuo R.C."/>
            <person name="Labutti K."/>
            <person name="Haridas S."/>
            <person name="Kuo A."/>
            <person name="Salamov A."/>
            <person name="Ahrendt S.R."/>
            <person name="Lipzen A."/>
            <person name="Sullivan W."/>
            <person name="Andreopoulos W.B."/>
            <person name="Clum A."/>
            <person name="Lindquist E."/>
            <person name="Daum C."/>
            <person name="Ramamoorthy G.K."/>
            <person name="Gryganskyi A."/>
            <person name="Culley D."/>
            <person name="Magnuson J.K."/>
            <person name="James T.Y."/>
            <person name="O'Malley M.A."/>
            <person name="Stajich J.E."/>
            <person name="Spatafora J.W."/>
            <person name="Visel A."/>
            <person name="Grigoriev I.V."/>
        </authorList>
    </citation>
    <scope>NUCLEOTIDE SEQUENCE [LARGE SCALE GENOMIC DNA]</scope>
    <source>
        <strain evidence="21 22">NRRL 2496</strain>
    </source>
</reference>
<comment type="caution">
    <text evidence="21">The sequence shown here is derived from an EMBL/GenBank/DDBJ whole genome shotgun (WGS) entry which is preliminary data.</text>
</comment>
<evidence type="ECO:0000256" key="5">
    <source>
        <dbReference type="ARBA" id="ARBA00009595"/>
    </source>
</evidence>
<dbReference type="PANTHER" id="PTHR42904:SF6">
    <property type="entry name" value="NAD-CAPPED RNA HYDROLASE NUDT12"/>
    <property type="match status" value="1"/>
</dbReference>
<evidence type="ECO:0000256" key="8">
    <source>
        <dbReference type="ARBA" id="ARBA00022801"/>
    </source>
</evidence>
<protein>
    <recommendedName>
        <fullName evidence="14">NAD-capped RNA hydrolase NUDT12</fullName>
        <ecNumber evidence="6">3.6.1.22</ecNumber>
    </recommendedName>
    <alternativeName>
        <fullName evidence="15">NADH pyrophosphatase NUDT12</fullName>
    </alternativeName>
    <alternativeName>
        <fullName evidence="16">Nucleoside diphosphate-linked moiety X motif 12</fullName>
    </alternativeName>
</protein>
<dbReference type="AlphaFoldDB" id="A0A1X2H7S1"/>
<dbReference type="PROSITE" id="PS50297">
    <property type="entry name" value="ANK_REP_REGION"/>
    <property type="match status" value="1"/>
</dbReference>
<evidence type="ECO:0000259" key="20">
    <source>
        <dbReference type="PROSITE" id="PS51462"/>
    </source>
</evidence>
<evidence type="ECO:0000256" key="18">
    <source>
        <dbReference type="ARBA" id="ARBA00046702"/>
    </source>
</evidence>
<evidence type="ECO:0000256" key="3">
    <source>
        <dbReference type="ARBA" id="ARBA00004275"/>
    </source>
</evidence>
<sequence length="464" mass="51288">MSANSIFEAAAAGDVDFLKQKSSNLGEKNERGWTVLHFAARYGQIAVAKYVLERDSCELDAVNAEGKTAAQVAEFWGFDELAQLLGKAAEEPKSASESSPATVDPFPPNRTNFFAGSPLNRYGWYRSDSSRLQQLARQDNARYLVFNRLDPLFDNDGLHFLPYSRVSAIVDAALVEESQKKPVPEGDELIAVFLGIDDTTQIPYWAVDITPNKGIHQEQLEKLIKELESEGLEFSSALPRALSIDKPVAGILAQARAMVDWNIRNRFCPACGRKTISNEGGHKRTCPPLPDNGGAEEPCLSQKGVHNFAYPRTDPVIIVCIVHPSEDKILLGRQKRWPENMYSCIAGFVEAGESIEEAVRREALEEAGIVVDRVAYHSSQPWPFPNSLMLGFIAEAVSTDIKLEDKELEKAAWFTRAEILAALNGEPAAPLKLPPFPGAVGYKVIKTWATEKAWTSRNLKNAKM</sequence>
<keyword evidence="9" id="KW-0460">Magnesium</keyword>
<dbReference type="Gene3D" id="3.90.79.10">
    <property type="entry name" value="Nucleoside Triphosphate Pyrophosphohydrolase"/>
    <property type="match status" value="1"/>
</dbReference>
<dbReference type="Pfam" id="PF09297">
    <property type="entry name" value="Zn_ribbon_NUD"/>
    <property type="match status" value="1"/>
</dbReference>
<evidence type="ECO:0000256" key="19">
    <source>
        <dbReference type="PROSITE-ProRule" id="PRU00023"/>
    </source>
</evidence>
<comment type="cofactor">
    <cofactor evidence="2">
        <name>Zn(2+)</name>
        <dbReference type="ChEBI" id="CHEBI:29105"/>
    </cofactor>
</comment>
<comment type="subcellular location">
    <subcellularLocation>
        <location evidence="4">Cytoplasmic granule</location>
    </subcellularLocation>
    <subcellularLocation>
        <location evidence="3">Peroxisome</location>
    </subcellularLocation>
</comment>
<evidence type="ECO:0000256" key="15">
    <source>
        <dbReference type="ARBA" id="ARBA00030313"/>
    </source>
</evidence>
<dbReference type="Gene3D" id="1.25.40.20">
    <property type="entry name" value="Ankyrin repeat-containing domain"/>
    <property type="match status" value="1"/>
</dbReference>
<keyword evidence="12" id="KW-0576">Peroxisome</keyword>
<organism evidence="21 22">
    <name type="scientific">Syncephalastrum racemosum</name>
    <name type="common">Filamentous fungus</name>
    <dbReference type="NCBI Taxonomy" id="13706"/>
    <lineage>
        <taxon>Eukaryota</taxon>
        <taxon>Fungi</taxon>
        <taxon>Fungi incertae sedis</taxon>
        <taxon>Mucoromycota</taxon>
        <taxon>Mucoromycotina</taxon>
        <taxon>Mucoromycetes</taxon>
        <taxon>Mucorales</taxon>
        <taxon>Syncephalastraceae</taxon>
        <taxon>Syncephalastrum</taxon>
    </lineage>
</organism>